<dbReference type="Pfam" id="PF00666">
    <property type="entry name" value="Cathelicidins"/>
    <property type="match status" value="1"/>
</dbReference>
<evidence type="ECO:0000256" key="2">
    <source>
        <dbReference type="ARBA" id="ARBA00005320"/>
    </source>
</evidence>
<dbReference type="PANTHER" id="PTHR10206:SF2">
    <property type="entry name" value="CATHELICIDIN ANTIMICROBIAL PEPTIDE"/>
    <property type="match status" value="1"/>
</dbReference>
<evidence type="ECO:0000256" key="1">
    <source>
        <dbReference type="ARBA" id="ARBA00004613"/>
    </source>
</evidence>
<dbReference type="eggNOG" id="ENOG502SAES">
    <property type="taxonomic scope" value="Eukaryota"/>
</dbReference>
<proteinExistence type="inferred from homology"/>
<keyword evidence="8" id="KW-1185">Reference proteome</keyword>
<dbReference type="GO" id="GO:0050829">
    <property type="term" value="P:defense response to Gram-negative bacterium"/>
    <property type="evidence" value="ECO:0000318"/>
    <property type="project" value="GO_Central"/>
</dbReference>
<evidence type="ECO:0000313" key="7">
    <source>
        <dbReference type="Ensembl" id="ENSOANP00000006769.2"/>
    </source>
</evidence>
<dbReference type="Ensembl" id="ENSOANT00000006771.2">
    <property type="protein sequence ID" value="ENSOANP00000006769.2"/>
    <property type="gene ID" value="ENSOANG00000004262.2"/>
</dbReference>
<organism evidence="7 8">
    <name type="scientific">Ornithorhynchus anatinus</name>
    <name type="common">Duckbill platypus</name>
    <dbReference type="NCBI Taxonomy" id="9258"/>
    <lineage>
        <taxon>Eukaryota</taxon>
        <taxon>Metazoa</taxon>
        <taxon>Chordata</taxon>
        <taxon>Craniata</taxon>
        <taxon>Vertebrata</taxon>
        <taxon>Euteleostomi</taxon>
        <taxon>Mammalia</taxon>
        <taxon>Monotremata</taxon>
        <taxon>Ornithorhynchidae</taxon>
        <taxon>Ornithorhynchus</taxon>
    </lineage>
</organism>
<sequence>MASGAWRVLLLVSVAAALTPARGLSHREAVNLALDTYNRGSDVDRAFRVFGSVPRPRPAPSPTTIPLNFTVKETVCFKREKFDLDQCDFRDRGLVRDCTGFVSTAQRPPTVTISCEGVSVPAPVGKWAGPGRAGHDPAGARTGPDEPGRAPARAGPPLPGGIRAGAEPPEQRRRSVFSAFFPQPIRTKRFLFSLIRATFSIGRAVSATVRGLRYRFRRNKRRRG</sequence>
<dbReference type="AlphaFoldDB" id="F7ARW0"/>
<feature type="chain" id="PRO_5028324400" evidence="6">
    <location>
        <begin position="24"/>
        <end position="224"/>
    </location>
</feature>
<accession>F7ARW0</accession>
<dbReference type="Gene3D" id="3.10.450.10">
    <property type="match status" value="1"/>
</dbReference>
<dbReference type="OMA" id="WGPAIWI"/>
<comment type="similarity">
    <text evidence="2">Belongs to the cathelicidin family.</text>
</comment>
<keyword evidence="4" id="KW-1015">Disulfide bond</keyword>
<dbReference type="STRING" id="9258.ENSOANP00000006769"/>
<dbReference type="GO" id="GO:0045087">
    <property type="term" value="P:innate immune response"/>
    <property type="evidence" value="ECO:0000318"/>
    <property type="project" value="GO_Central"/>
</dbReference>
<evidence type="ECO:0000256" key="5">
    <source>
        <dbReference type="SAM" id="MobiDB-lite"/>
    </source>
</evidence>
<dbReference type="GO" id="GO:0050830">
    <property type="term" value="P:defense response to Gram-positive bacterium"/>
    <property type="evidence" value="ECO:0000318"/>
    <property type="project" value="GO_Central"/>
</dbReference>
<dbReference type="GeneTree" id="ENSGT00390000000410"/>
<evidence type="ECO:0000313" key="8">
    <source>
        <dbReference type="Proteomes" id="UP000002279"/>
    </source>
</evidence>
<dbReference type="GO" id="GO:0005615">
    <property type="term" value="C:extracellular space"/>
    <property type="evidence" value="ECO:0000318"/>
    <property type="project" value="GO_Central"/>
</dbReference>
<protein>
    <submittedName>
        <fullName evidence="7">Uncharacterized protein</fullName>
    </submittedName>
</protein>
<keyword evidence="6" id="KW-0732">Signal</keyword>
<evidence type="ECO:0000256" key="6">
    <source>
        <dbReference type="SAM" id="SignalP"/>
    </source>
</evidence>
<dbReference type="GO" id="GO:0001530">
    <property type="term" value="F:lipopolysaccharide binding"/>
    <property type="evidence" value="ECO:0000318"/>
    <property type="project" value="GO_Central"/>
</dbReference>
<reference evidence="7" key="2">
    <citation type="submission" date="2025-09" db="UniProtKB">
        <authorList>
            <consortium name="Ensembl"/>
        </authorList>
    </citation>
    <scope>IDENTIFICATION</scope>
    <source>
        <strain evidence="7">Glennie</strain>
    </source>
</reference>
<dbReference type="Proteomes" id="UP000002279">
    <property type="component" value="Unplaced"/>
</dbReference>
<dbReference type="GO" id="GO:0061844">
    <property type="term" value="P:antimicrobial humoral immune response mediated by antimicrobial peptide"/>
    <property type="evidence" value="ECO:0000318"/>
    <property type="project" value="GO_Central"/>
</dbReference>
<dbReference type="FunFam" id="3.10.450.10:FF:000003">
    <property type="entry name" value="Cathelicidin antimicrobial peptide"/>
    <property type="match status" value="1"/>
</dbReference>
<dbReference type="HOGENOM" id="CLU_121724_1_1_1"/>
<dbReference type="InterPro" id="IPR046350">
    <property type="entry name" value="Cystatin_sf"/>
</dbReference>
<feature type="signal peptide" evidence="6">
    <location>
        <begin position="1"/>
        <end position="23"/>
    </location>
</feature>
<reference evidence="7" key="1">
    <citation type="submission" date="2025-08" db="UniProtKB">
        <authorList>
            <consortium name="Ensembl"/>
        </authorList>
    </citation>
    <scope>IDENTIFICATION</scope>
    <source>
        <strain evidence="7">Glennie</strain>
    </source>
</reference>
<comment type="subcellular location">
    <subcellularLocation>
        <location evidence="1">Secreted</location>
    </subcellularLocation>
</comment>
<dbReference type="InParanoid" id="F7ARW0"/>
<dbReference type="Bgee" id="ENSOANG00000004262">
    <property type="expression patterns" value="Expressed in ovary and 1 other cell type or tissue"/>
</dbReference>
<gene>
    <name evidence="7" type="primary">LOC103165470</name>
</gene>
<feature type="region of interest" description="Disordered" evidence="5">
    <location>
        <begin position="126"/>
        <end position="169"/>
    </location>
</feature>
<evidence type="ECO:0000256" key="4">
    <source>
        <dbReference type="ARBA" id="ARBA00023157"/>
    </source>
</evidence>
<name>F7ARW0_ORNAN</name>
<evidence type="ECO:0000256" key="3">
    <source>
        <dbReference type="ARBA" id="ARBA00022525"/>
    </source>
</evidence>
<keyword evidence="3" id="KW-0964">Secreted</keyword>
<dbReference type="PANTHER" id="PTHR10206">
    <property type="entry name" value="CATHELICIDIN"/>
    <property type="match status" value="1"/>
</dbReference>
<dbReference type="SUPFAM" id="SSF54403">
    <property type="entry name" value="Cystatin/monellin"/>
    <property type="match status" value="1"/>
</dbReference>
<dbReference type="InterPro" id="IPR001894">
    <property type="entry name" value="Cathelicidin-like"/>
</dbReference>